<keyword evidence="2" id="KW-0012">Acyltransferase</keyword>
<dbReference type="CDD" id="cd04301">
    <property type="entry name" value="NAT_SF"/>
    <property type="match status" value="1"/>
</dbReference>
<reference evidence="4 5" key="1">
    <citation type="submission" date="2020-08" db="EMBL/GenBank/DDBJ databases">
        <title>Genomic Encyclopedia of Type Strains, Phase III (KMG-III): the genomes of soil and plant-associated and newly described type strains.</title>
        <authorList>
            <person name="Whitman W."/>
        </authorList>
    </citation>
    <scope>NUCLEOTIDE SEQUENCE [LARGE SCALE GENOMIC DNA]</scope>
    <source>
        <strain evidence="4 5">CECT 8305</strain>
    </source>
</reference>
<evidence type="ECO:0000259" key="3">
    <source>
        <dbReference type="PROSITE" id="PS51186"/>
    </source>
</evidence>
<dbReference type="GO" id="GO:0016747">
    <property type="term" value="F:acyltransferase activity, transferring groups other than amino-acyl groups"/>
    <property type="evidence" value="ECO:0007669"/>
    <property type="project" value="InterPro"/>
</dbReference>
<keyword evidence="1 4" id="KW-0808">Transferase</keyword>
<dbReference type="InterPro" id="IPR000182">
    <property type="entry name" value="GNAT_dom"/>
</dbReference>
<dbReference type="AlphaFoldDB" id="A0A7W9UZE6"/>
<dbReference type="RefSeq" id="WP_184573490.1">
    <property type="nucleotide sequence ID" value="NZ_JACHJL010000009.1"/>
</dbReference>
<protein>
    <submittedName>
        <fullName evidence="4">GNAT superfamily N-acetyltransferase</fullName>
    </submittedName>
</protein>
<evidence type="ECO:0000256" key="1">
    <source>
        <dbReference type="ARBA" id="ARBA00022679"/>
    </source>
</evidence>
<accession>A0A7W9UZE6</accession>
<dbReference type="SUPFAM" id="SSF55729">
    <property type="entry name" value="Acyl-CoA N-acyltransferases (Nat)"/>
    <property type="match status" value="1"/>
</dbReference>
<feature type="domain" description="N-acetyltransferase" evidence="3">
    <location>
        <begin position="1"/>
        <end position="152"/>
    </location>
</feature>
<evidence type="ECO:0000313" key="5">
    <source>
        <dbReference type="Proteomes" id="UP000588098"/>
    </source>
</evidence>
<dbReference type="PROSITE" id="PS51186">
    <property type="entry name" value="GNAT"/>
    <property type="match status" value="1"/>
</dbReference>
<organism evidence="4 5">
    <name type="scientific">Streptomyces zagrosensis</name>
    <dbReference type="NCBI Taxonomy" id="1042984"/>
    <lineage>
        <taxon>Bacteria</taxon>
        <taxon>Bacillati</taxon>
        <taxon>Actinomycetota</taxon>
        <taxon>Actinomycetes</taxon>
        <taxon>Kitasatosporales</taxon>
        <taxon>Streptomycetaceae</taxon>
        <taxon>Streptomyces</taxon>
    </lineage>
</organism>
<dbReference type="PANTHER" id="PTHR43800:SF1">
    <property type="entry name" value="PEPTIDYL-LYSINE N-ACETYLTRANSFERASE YJAB"/>
    <property type="match status" value="1"/>
</dbReference>
<name>A0A7W9UZE6_9ACTN</name>
<dbReference type="Proteomes" id="UP000588098">
    <property type="component" value="Unassembled WGS sequence"/>
</dbReference>
<gene>
    <name evidence="4" type="ORF">FHS42_004037</name>
</gene>
<dbReference type="Pfam" id="PF00583">
    <property type="entry name" value="Acetyltransf_1"/>
    <property type="match status" value="1"/>
</dbReference>
<dbReference type="InterPro" id="IPR016181">
    <property type="entry name" value="Acyl_CoA_acyltransferase"/>
</dbReference>
<sequence>MITRLTRLDELPALQDIERAAGECFRSVGMAEIADDEPPTLTELTHYQRTGRSWVTADDGDRPVAYVLTEPVDGRVHIEQLSVHPDASRQGVGRAMIDHLAARAAAAGLHGMTLTTFADVPWNAPYYAHRCGFRVLPEAEVTPGLREIRRREAELGLDRWPRVCMLREL</sequence>
<dbReference type="EMBL" id="JACHJL010000009">
    <property type="protein sequence ID" value="MBB5936960.1"/>
    <property type="molecule type" value="Genomic_DNA"/>
</dbReference>
<evidence type="ECO:0000256" key="2">
    <source>
        <dbReference type="ARBA" id="ARBA00023315"/>
    </source>
</evidence>
<dbReference type="Gene3D" id="3.40.630.30">
    <property type="match status" value="1"/>
</dbReference>
<comment type="caution">
    <text evidence="4">The sequence shown here is derived from an EMBL/GenBank/DDBJ whole genome shotgun (WGS) entry which is preliminary data.</text>
</comment>
<dbReference type="PANTHER" id="PTHR43800">
    <property type="entry name" value="PEPTIDYL-LYSINE N-ACETYLTRANSFERASE YJAB"/>
    <property type="match status" value="1"/>
</dbReference>
<keyword evidence="5" id="KW-1185">Reference proteome</keyword>
<proteinExistence type="predicted"/>
<evidence type="ECO:0000313" key="4">
    <source>
        <dbReference type="EMBL" id="MBB5936960.1"/>
    </source>
</evidence>